<keyword evidence="5" id="KW-1185">Reference proteome</keyword>
<gene>
    <name evidence="4" type="ORF">M413DRAFT_68097</name>
</gene>
<dbReference type="Proteomes" id="UP000053424">
    <property type="component" value="Unassembled WGS sequence"/>
</dbReference>
<evidence type="ECO:0008006" key="6">
    <source>
        <dbReference type="Google" id="ProtNLM"/>
    </source>
</evidence>
<sequence length="355" mass="39130">FINLLTNDDNIRIGHDLESQTFDITTSRYVEDGVSVTLVDTPGFDDSREGITDTDILGKIADFLQEEFRSGGRKLNGIIYLHRISDPRMGGAAKKNLRVFREVCGDDKLDHVRIVTTNWNQGDEKQRNARQDALAKGAFEPLIKGGAKLCRQDKGLESARSIISQLIYQTPVTMKIQEELNEGRALGDTSAGALIIEEMKELKERHDKEMEGLIQEMEKASMANDEDLISELAEERRKLEGVRARAEVDRKTLEKTRSSRETQLALDAEMLQNYNDAQRRREYMAETTSNVEDEVSIHDNREGKNRRSDDAIATLGLAATGAIVVSAVGAGVAVGAAVGAVAAGVMAAHAIAKKM</sequence>
<evidence type="ECO:0000313" key="4">
    <source>
        <dbReference type="EMBL" id="KIM43894.1"/>
    </source>
</evidence>
<keyword evidence="3" id="KW-1133">Transmembrane helix</keyword>
<proteinExistence type="predicted"/>
<name>A0A0C3CIC8_HEBCY</name>
<dbReference type="EMBL" id="KN831774">
    <property type="protein sequence ID" value="KIM43894.1"/>
    <property type="molecule type" value="Genomic_DNA"/>
</dbReference>
<feature type="compositionally biased region" description="Basic and acidic residues" evidence="2">
    <location>
        <begin position="295"/>
        <end position="306"/>
    </location>
</feature>
<evidence type="ECO:0000256" key="2">
    <source>
        <dbReference type="SAM" id="MobiDB-lite"/>
    </source>
</evidence>
<protein>
    <recommendedName>
        <fullName evidence="6">G domain-containing protein</fullName>
    </recommendedName>
</protein>
<evidence type="ECO:0000256" key="3">
    <source>
        <dbReference type="SAM" id="Phobius"/>
    </source>
</evidence>
<dbReference type="HOGENOM" id="CLU_018003_1_3_1"/>
<keyword evidence="3" id="KW-0472">Membrane</keyword>
<dbReference type="AlphaFoldDB" id="A0A0C3CIC8"/>
<feature type="coiled-coil region" evidence="1">
    <location>
        <begin position="196"/>
        <end position="256"/>
    </location>
</feature>
<dbReference type="OrthoDB" id="8954335at2759"/>
<feature type="non-terminal residue" evidence="4">
    <location>
        <position position="1"/>
    </location>
</feature>
<feature type="transmembrane region" description="Helical" evidence="3">
    <location>
        <begin position="334"/>
        <end position="352"/>
    </location>
</feature>
<evidence type="ECO:0000313" key="5">
    <source>
        <dbReference type="Proteomes" id="UP000053424"/>
    </source>
</evidence>
<feature type="region of interest" description="Disordered" evidence="2">
    <location>
        <begin position="285"/>
        <end position="306"/>
    </location>
</feature>
<dbReference type="InterPro" id="IPR027417">
    <property type="entry name" value="P-loop_NTPase"/>
</dbReference>
<keyword evidence="3" id="KW-0812">Transmembrane</keyword>
<dbReference type="STRING" id="686832.A0A0C3CIC8"/>
<accession>A0A0C3CIC8</accession>
<keyword evidence="1" id="KW-0175">Coiled coil</keyword>
<dbReference type="Gene3D" id="3.40.50.300">
    <property type="entry name" value="P-loop containing nucleotide triphosphate hydrolases"/>
    <property type="match status" value="1"/>
</dbReference>
<dbReference type="SUPFAM" id="SSF52540">
    <property type="entry name" value="P-loop containing nucleoside triphosphate hydrolases"/>
    <property type="match status" value="1"/>
</dbReference>
<evidence type="ECO:0000256" key="1">
    <source>
        <dbReference type="SAM" id="Coils"/>
    </source>
</evidence>
<reference evidence="4 5" key="1">
    <citation type="submission" date="2014-04" db="EMBL/GenBank/DDBJ databases">
        <authorList>
            <consortium name="DOE Joint Genome Institute"/>
            <person name="Kuo A."/>
            <person name="Gay G."/>
            <person name="Dore J."/>
            <person name="Kohler A."/>
            <person name="Nagy L.G."/>
            <person name="Floudas D."/>
            <person name="Copeland A."/>
            <person name="Barry K.W."/>
            <person name="Cichocki N."/>
            <person name="Veneault-Fourrey C."/>
            <person name="LaButti K."/>
            <person name="Lindquist E.A."/>
            <person name="Lipzen A."/>
            <person name="Lundell T."/>
            <person name="Morin E."/>
            <person name="Murat C."/>
            <person name="Sun H."/>
            <person name="Tunlid A."/>
            <person name="Henrissat B."/>
            <person name="Grigoriev I.V."/>
            <person name="Hibbett D.S."/>
            <person name="Martin F."/>
            <person name="Nordberg H.P."/>
            <person name="Cantor M.N."/>
            <person name="Hua S.X."/>
        </authorList>
    </citation>
    <scope>NUCLEOTIDE SEQUENCE [LARGE SCALE GENOMIC DNA]</scope>
    <source>
        <strain evidence="5">h7</strain>
    </source>
</reference>
<organism evidence="4 5">
    <name type="scientific">Hebeloma cylindrosporum</name>
    <dbReference type="NCBI Taxonomy" id="76867"/>
    <lineage>
        <taxon>Eukaryota</taxon>
        <taxon>Fungi</taxon>
        <taxon>Dikarya</taxon>
        <taxon>Basidiomycota</taxon>
        <taxon>Agaricomycotina</taxon>
        <taxon>Agaricomycetes</taxon>
        <taxon>Agaricomycetidae</taxon>
        <taxon>Agaricales</taxon>
        <taxon>Agaricineae</taxon>
        <taxon>Hymenogastraceae</taxon>
        <taxon>Hebeloma</taxon>
    </lineage>
</organism>
<reference evidence="5" key="2">
    <citation type="submission" date="2015-01" db="EMBL/GenBank/DDBJ databases">
        <title>Evolutionary Origins and Diversification of the Mycorrhizal Mutualists.</title>
        <authorList>
            <consortium name="DOE Joint Genome Institute"/>
            <consortium name="Mycorrhizal Genomics Consortium"/>
            <person name="Kohler A."/>
            <person name="Kuo A."/>
            <person name="Nagy L.G."/>
            <person name="Floudas D."/>
            <person name="Copeland A."/>
            <person name="Barry K.W."/>
            <person name="Cichocki N."/>
            <person name="Veneault-Fourrey C."/>
            <person name="LaButti K."/>
            <person name="Lindquist E.A."/>
            <person name="Lipzen A."/>
            <person name="Lundell T."/>
            <person name="Morin E."/>
            <person name="Murat C."/>
            <person name="Riley R."/>
            <person name="Ohm R."/>
            <person name="Sun H."/>
            <person name="Tunlid A."/>
            <person name="Henrissat B."/>
            <person name="Grigoriev I.V."/>
            <person name="Hibbett D.S."/>
            <person name="Martin F."/>
        </authorList>
    </citation>
    <scope>NUCLEOTIDE SEQUENCE [LARGE SCALE GENOMIC DNA]</scope>
    <source>
        <strain evidence="5">h7</strain>
    </source>
</reference>